<keyword evidence="2 6" id="KW-0812">Transmembrane</keyword>
<dbReference type="GO" id="GO:0016020">
    <property type="term" value="C:membrane"/>
    <property type="evidence" value="ECO:0007669"/>
    <property type="project" value="UniProtKB-SubCell"/>
</dbReference>
<dbReference type="AlphaFoldDB" id="A0A8H3FFN4"/>
<evidence type="ECO:0000313" key="9">
    <source>
        <dbReference type="Proteomes" id="UP000664534"/>
    </source>
</evidence>
<dbReference type="OrthoDB" id="5342292at2759"/>
<feature type="transmembrane region" description="Helical" evidence="6">
    <location>
        <begin position="199"/>
        <end position="223"/>
    </location>
</feature>
<feature type="transmembrane region" description="Helical" evidence="6">
    <location>
        <begin position="46"/>
        <end position="66"/>
    </location>
</feature>
<proteinExistence type="inferred from homology"/>
<sequence length="400" mass="44249">MYSSCHPAPSSLLTSDLGMNQTTVGAVAPPPGITANSIQLDRVPGGIVPVSAVFLSLSTVFLALRLYTKIRIVPPIRADDYIVLFAWLLSVVYGATSLERQNKGNGVQLWDVPLDKLLEYGKWESALEFLYVLATALPKVAILISYLRIFSVRNFHVAVYSILSMILGYTIAICSVIFFPCEPAAESSSLHCILLLPYFWNGILNVVTDFMVLLVPIPMLVIWKVPMRRKLMTGGVFATGTSTCILSAVRTYFVWRLQRATDLTRAVVIPTSVSLSVAETNLAIICGCLMVARPFLRRHLPFIIGNESERVEPTWPLAVNHEQPFIVFRTAFEHRPNMSAVIGGANSSAGWIWGRKNGIDSRAIFGDDVERRGVRGWPLRNDILPRSDSLDNIIEESGTP</sequence>
<dbReference type="Proteomes" id="UP000664534">
    <property type="component" value="Unassembled WGS sequence"/>
</dbReference>
<gene>
    <name evidence="8" type="ORF">IMSHALPRED_005975</name>
</gene>
<evidence type="ECO:0000313" key="8">
    <source>
        <dbReference type="EMBL" id="CAF9923628.1"/>
    </source>
</evidence>
<dbReference type="PANTHER" id="PTHR33048">
    <property type="entry name" value="PTH11-LIKE INTEGRAL MEMBRANE PROTEIN (AFU_ORTHOLOGUE AFUA_5G11245)"/>
    <property type="match status" value="1"/>
</dbReference>
<evidence type="ECO:0000256" key="1">
    <source>
        <dbReference type="ARBA" id="ARBA00004141"/>
    </source>
</evidence>
<evidence type="ECO:0000256" key="3">
    <source>
        <dbReference type="ARBA" id="ARBA00022989"/>
    </source>
</evidence>
<protein>
    <recommendedName>
        <fullName evidence="7">Rhodopsin domain-containing protein</fullName>
    </recommendedName>
</protein>
<feature type="transmembrane region" description="Helical" evidence="6">
    <location>
        <begin position="78"/>
        <end position="96"/>
    </location>
</feature>
<dbReference type="EMBL" id="CAJPDT010000034">
    <property type="protein sequence ID" value="CAF9923628.1"/>
    <property type="molecule type" value="Genomic_DNA"/>
</dbReference>
<evidence type="ECO:0000256" key="6">
    <source>
        <dbReference type="SAM" id="Phobius"/>
    </source>
</evidence>
<feature type="transmembrane region" description="Helical" evidence="6">
    <location>
        <begin position="129"/>
        <end position="150"/>
    </location>
</feature>
<feature type="transmembrane region" description="Helical" evidence="6">
    <location>
        <begin position="157"/>
        <end position="179"/>
    </location>
</feature>
<dbReference type="InterPro" id="IPR052337">
    <property type="entry name" value="SAT4-like"/>
</dbReference>
<dbReference type="PANTHER" id="PTHR33048:SF47">
    <property type="entry name" value="INTEGRAL MEMBRANE PROTEIN-RELATED"/>
    <property type="match status" value="1"/>
</dbReference>
<evidence type="ECO:0000256" key="5">
    <source>
        <dbReference type="ARBA" id="ARBA00038359"/>
    </source>
</evidence>
<comment type="subcellular location">
    <subcellularLocation>
        <location evidence="1">Membrane</location>
        <topology evidence="1">Multi-pass membrane protein</topology>
    </subcellularLocation>
</comment>
<keyword evidence="9" id="KW-1185">Reference proteome</keyword>
<dbReference type="InterPro" id="IPR049326">
    <property type="entry name" value="Rhodopsin_dom_fungi"/>
</dbReference>
<evidence type="ECO:0000259" key="7">
    <source>
        <dbReference type="Pfam" id="PF20684"/>
    </source>
</evidence>
<evidence type="ECO:0000256" key="4">
    <source>
        <dbReference type="ARBA" id="ARBA00023136"/>
    </source>
</evidence>
<name>A0A8H3FFN4_9LECA</name>
<keyword evidence="4 6" id="KW-0472">Membrane</keyword>
<feature type="domain" description="Rhodopsin" evidence="7">
    <location>
        <begin position="64"/>
        <end position="298"/>
    </location>
</feature>
<accession>A0A8H3FFN4</accession>
<comment type="similarity">
    <text evidence="5">Belongs to the SAT4 family.</text>
</comment>
<reference evidence="8" key="1">
    <citation type="submission" date="2021-03" db="EMBL/GenBank/DDBJ databases">
        <authorList>
            <person name="Tagirdzhanova G."/>
        </authorList>
    </citation>
    <scope>NUCLEOTIDE SEQUENCE</scope>
</reference>
<evidence type="ECO:0000256" key="2">
    <source>
        <dbReference type="ARBA" id="ARBA00022692"/>
    </source>
</evidence>
<feature type="transmembrane region" description="Helical" evidence="6">
    <location>
        <begin position="235"/>
        <end position="255"/>
    </location>
</feature>
<dbReference type="Pfam" id="PF20684">
    <property type="entry name" value="Fung_rhodopsin"/>
    <property type="match status" value="1"/>
</dbReference>
<comment type="caution">
    <text evidence="8">The sequence shown here is derived from an EMBL/GenBank/DDBJ whole genome shotgun (WGS) entry which is preliminary data.</text>
</comment>
<keyword evidence="3 6" id="KW-1133">Transmembrane helix</keyword>
<organism evidence="8 9">
    <name type="scientific">Imshaugia aleurites</name>
    <dbReference type="NCBI Taxonomy" id="172621"/>
    <lineage>
        <taxon>Eukaryota</taxon>
        <taxon>Fungi</taxon>
        <taxon>Dikarya</taxon>
        <taxon>Ascomycota</taxon>
        <taxon>Pezizomycotina</taxon>
        <taxon>Lecanoromycetes</taxon>
        <taxon>OSLEUM clade</taxon>
        <taxon>Lecanoromycetidae</taxon>
        <taxon>Lecanorales</taxon>
        <taxon>Lecanorineae</taxon>
        <taxon>Parmeliaceae</taxon>
        <taxon>Imshaugia</taxon>
    </lineage>
</organism>